<dbReference type="KEGG" id="mmi:MMAR_1534"/>
<dbReference type="Pfam" id="PF23275">
    <property type="entry name" value="TPR_23"/>
    <property type="match status" value="1"/>
</dbReference>
<evidence type="ECO:0000313" key="4">
    <source>
        <dbReference type="Proteomes" id="UP000001190"/>
    </source>
</evidence>
<dbReference type="AlphaFoldDB" id="B2HGJ9"/>
<dbReference type="RefSeq" id="WP_012393373.1">
    <property type="nucleotide sequence ID" value="NC_010612.1"/>
</dbReference>
<name>B2HGJ9_MYCMM</name>
<dbReference type="EMBL" id="CP000854">
    <property type="protein sequence ID" value="ACC39985.1"/>
    <property type="molecule type" value="Genomic_DNA"/>
</dbReference>
<evidence type="ECO:0000313" key="3">
    <source>
        <dbReference type="EMBL" id="ACC39985.1"/>
    </source>
</evidence>
<dbReference type="Proteomes" id="UP000001190">
    <property type="component" value="Chromosome"/>
</dbReference>
<dbReference type="InterPro" id="IPR054469">
    <property type="entry name" value="Pred_hydrolase_N"/>
</dbReference>
<evidence type="ECO:0000259" key="1">
    <source>
        <dbReference type="Pfam" id="PF22905"/>
    </source>
</evidence>
<dbReference type="eggNOG" id="ENOG5030HW6">
    <property type="taxonomic scope" value="Bacteria"/>
</dbReference>
<evidence type="ECO:0000259" key="2">
    <source>
        <dbReference type="Pfam" id="PF23275"/>
    </source>
</evidence>
<proteinExistence type="predicted"/>
<dbReference type="STRING" id="216594.MMAR_1534"/>
<dbReference type="HOGENOM" id="CLU_426876_0_0_11"/>
<protein>
    <submittedName>
        <fullName evidence="3">Conserved protein</fullName>
    </submittedName>
</protein>
<dbReference type="Pfam" id="PF22905">
    <property type="entry name" value="Hydro_N_hd"/>
    <property type="match status" value="1"/>
</dbReference>
<keyword evidence="4" id="KW-1185">Reference proteome</keyword>
<gene>
    <name evidence="3" type="ordered locus">MMAR_1534</name>
</gene>
<dbReference type="InterPro" id="IPR057037">
    <property type="entry name" value="TPR_rep_actino"/>
</dbReference>
<sequence length="779" mass="83748">MQLRYISVPALVAYAGGDPWAINQSLQAGRPAQISDLATAFHAAGRSTAESNITFEQARRRFEAAWNHQNGENPINDSAEVQRTAQALGAQSEQLPQIGAHLEEVAAALAEAQKGAAGRIATLEIQLQDLDDLIAQAMEMEKDPHLSAADRNALDAIITACEDDAIRDTEDALRRLHSIRNCYSDILQKGQTNLAADGYDPARVRGADGHEAETPRQAERDVHDALAGDLGAAARVSGVLGSITPDQLAGKTPLNAEQASVLSQLQAQEHGMSVDALKTAEQRLGVERAIIGDSWQLMSNPNLNFPKTDTKVGAQEGSETMQGGFSQLPQSLQNALTFNEPSHPNSANDIAEIAKVAGDGSPRLQHGTELDKAMLDWGTRELHEEMPHGQIVDHSLLHGAQRSTLDDVFRVAGRDHVRVTDLLTGSGHDQFLFDVTHNRWDDGGKGIGSLFSWTQNPGGPEAELAGKTAHAYASYLGQHPGDLLNLPNGFSTTTLGEANPELVQSFAHGLAPYIPNIAGEHNEFSQFFATPDSAENQENESWPAAKGIFSVLSTDKSASDYFNGAADRNIIQAEKHFAQSAANQVPDLINHDEDLKYAARLKGLIDVGTYNASNADLTAAYNLKKSAYESLLKGGTFGVGTLPIPGAGIVGGGTNLIGSAIEHDIVGPAPTTTSIPDMPHTTPPRLVLDGFLASGQPLSGLEPELYRPVDPQHPDGPMRIATYAEMRKEWQQTHPIDEYNSKLSSALSQTLGNDTVTRIDSDISTYYNNVVHNPQPWKK</sequence>
<feature type="domain" description="TPR repeat" evidence="2">
    <location>
        <begin position="241"/>
        <end position="453"/>
    </location>
</feature>
<reference evidence="3 4" key="1">
    <citation type="journal article" date="2008" name="Genome Res.">
        <title>Insights from the complete genome sequence of Mycobacterium marinum on the evolution of Mycobacterium tuberculosis.</title>
        <authorList>
            <person name="Stinear T.P."/>
            <person name="Seemann T."/>
            <person name="Harrison P.F."/>
            <person name="Jenkin G.A."/>
            <person name="Davies J.K."/>
            <person name="Johnson P.D."/>
            <person name="Abdellah Z."/>
            <person name="Arrowsmith C."/>
            <person name="Chillingworth T."/>
            <person name="Churcher C."/>
            <person name="Clarke K."/>
            <person name="Cronin A."/>
            <person name="Davis P."/>
            <person name="Goodhead I."/>
            <person name="Holroyd N."/>
            <person name="Jagels K."/>
            <person name="Lord A."/>
            <person name="Moule S."/>
            <person name="Mungall K."/>
            <person name="Norbertczak H."/>
            <person name="Quail M.A."/>
            <person name="Rabbinowitsch E."/>
            <person name="Walker D."/>
            <person name="White B."/>
            <person name="Whitehead S."/>
            <person name="Small P.L."/>
            <person name="Brosch R."/>
            <person name="Ramakrishnan L."/>
            <person name="Fischbach M.A."/>
            <person name="Parkhill J."/>
            <person name="Cole S.T."/>
        </authorList>
    </citation>
    <scope>NUCLEOTIDE SEQUENCE [LARGE SCALE GENOMIC DNA]</scope>
    <source>
        <strain evidence="4">ATCC BAA-535 / M</strain>
    </source>
</reference>
<organism evidence="3 4">
    <name type="scientific">Mycobacterium marinum (strain ATCC BAA-535 / M)</name>
    <dbReference type="NCBI Taxonomy" id="216594"/>
    <lineage>
        <taxon>Bacteria</taxon>
        <taxon>Bacillati</taxon>
        <taxon>Actinomycetota</taxon>
        <taxon>Actinomycetes</taxon>
        <taxon>Mycobacteriales</taxon>
        <taxon>Mycobacteriaceae</taxon>
        <taxon>Mycobacterium</taxon>
        <taxon>Mycobacterium ulcerans group</taxon>
    </lineage>
</organism>
<accession>B2HGJ9</accession>
<feature type="domain" description="Predicted hydrolase N-terminal" evidence="1">
    <location>
        <begin position="1"/>
        <end position="194"/>
    </location>
</feature>